<dbReference type="AlphaFoldDB" id="A0A1G7GML4"/>
<dbReference type="CDD" id="cd02966">
    <property type="entry name" value="TlpA_like_family"/>
    <property type="match status" value="1"/>
</dbReference>
<proteinExistence type="predicted"/>
<accession>A0A1G7GML4</accession>
<evidence type="ECO:0000256" key="1">
    <source>
        <dbReference type="ARBA" id="ARBA00004196"/>
    </source>
</evidence>
<evidence type="ECO:0000256" key="5">
    <source>
        <dbReference type="SAM" id="SignalP"/>
    </source>
</evidence>
<reference evidence="7 8" key="1">
    <citation type="submission" date="2016-10" db="EMBL/GenBank/DDBJ databases">
        <authorList>
            <person name="de Groot N.N."/>
        </authorList>
    </citation>
    <scope>NUCLEOTIDE SEQUENCE [LARGE SCALE GENOMIC DNA]</scope>
    <source>
        <strain evidence="7 8">DSM 16195</strain>
    </source>
</reference>
<dbReference type="Gene3D" id="3.40.30.10">
    <property type="entry name" value="Glutaredoxin"/>
    <property type="match status" value="1"/>
</dbReference>
<evidence type="ECO:0000256" key="4">
    <source>
        <dbReference type="ARBA" id="ARBA00023284"/>
    </source>
</evidence>
<dbReference type="OrthoDB" id="743079at2"/>
<dbReference type="EMBL" id="FNBA01000003">
    <property type="protein sequence ID" value="SDE89229.1"/>
    <property type="molecule type" value="Genomic_DNA"/>
</dbReference>
<feature type="chain" id="PRO_5011449387" evidence="5">
    <location>
        <begin position="19"/>
        <end position="162"/>
    </location>
</feature>
<dbReference type="PANTHER" id="PTHR42852:SF6">
    <property type="entry name" value="THIOL:DISULFIDE INTERCHANGE PROTEIN DSBE"/>
    <property type="match status" value="1"/>
</dbReference>
<feature type="signal peptide" evidence="5">
    <location>
        <begin position="1"/>
        <end position="18"/>
    </location>
</feature>
<dbReference type="RefSeq" id="WP_093144305.1">
    <property type="nucleotide sequence ID" value="NZ_BMWO01000003.1"/>
</dbReference>
<evidence type="ECO:0000313" key="7">
    <source>
        <dbReference type="EMBL" id="SDE89229.1"/>
    </source>
</evidence>
<dbReference type="PANTHER" id="PTHR42852">
    <property type="entry name" value="THIOL:DISULFIDE INTERCHANGE PROTEIN DSBE"/>
    <property type="match status" value="1"/>
</dbReference>
<dbReference type="SUPFAM" id="SSF52833">
    <property type="entry name" value="Thioredoxin-like"/>
    <property type="match status" value="1"/>
</dbReference>
<organism evidence="7 8">
    <name type="scientific">Ulvibacter litoralis</name>
    <dbReference type="NCBI Taxonomy" id="227084"/>
    <lineage>
        <taxon>Bacteria</taxon>
        <taxon>Pseudomonadati</taxon>
        <taxon>Bacteroidota</taxon>
        <taxon>Flavobacteriia</taxon>
        <taxon>Flavobacteriales</taxon>
        <taxon>Flavobacteriaceae</taxon>
        <taxon>Ulvibacter</taxon>
    </lineage>
</organism>
<evidence type="ECO:0000313" key="8">
    <source>
        <dbReference type="Proteomes" id="UP000199321"/>
    </source>
</evidence>
<evidence type="ECO:0000256" key="3">
    <source>
        <dbReference type="ARBA" id="ARBA00023157"/>
    </source>
</evidence>
<sequence length="162" mass="18333">MKLILTICIVFISLSVQAQEEVAFQKEALEDTFLSLEGDSVSFGDILEKHVGKTILIDVWASWCKDCIQGMPIVKALQIQHSDVVFLFLSMDKNVPSWKKGIEKYDVTGENYFVKSGWKGPFGSSIKLDWIPRYMVVSPEGDIRLYKAIKANDKNITKALKQ</sequence>
<dbReference type="STRING" id="227084.SAMN05421855_103224"/>
<dbReference type="InterPro" id="IPR050553">
    <property type="entry name" value="Thioredoxin_ResA/DsbE_sf"/>
</dbReference>
<dbReference type="InterPro" id="IPR013766">
    <property type="entry name" value="Thioredoxin_domain"/>
</dbReference>
<dbReference type="InterPro" id="IPR036249">
    <property type="entry name" value="Thioredoxin-like_sf"/>
</dbReference>
<dbReference type="GO" id="GO:0030313">
    <property type="term" value="C:cell envelope"/>
    <property type="evidence" value="ECO:0007669"/>
    <property type="project" value="UniProtKB-SubCell"/>
</dbReference>
<evidence type="ECO:0000256" key="2">
    <source>
        <dbReference type="ARBA" id="ARBA00022748"/>
    </source>
</evidence>
<gene>
    <name evidence="7" type="ORF">SAMN05421855_103224</name>
</gene>
<keyword evidence="5" id="KW-0732">Signal</keyword>
<keyword evidence="4" id="KW-0676">Redox-active center</keyword>
<keyword evidence="2" id="KW-0201">Cytochrome c-type biogenesis</keyword>
<feature type="domain" description="Thioredoxin" evidence="6">
    <location>
        <begin position="22"/>
        <end position="162"/>
    </location>
</feature>
<protein>
    <submittedName>
        <fullName evidence="7">Thioredoxin-like</fullName>
    </submittedName>
</protein>
<keyword evidence="8" id="KW-1185">Reference proteome</keyword>
<name>A0A1G7GML4_9FLAO</name>
<dbReference type="InterPro" id="IPR012336">
    <property type="entry name" value="Thioredoxin-like_fold"/>
</dbReference>
<comment type="subcellular location">
    <subcellularLocation>
        <location evidence="1">Cell envelope</location>
    </subcellularLocation>
</comment>
<dbReference type="Pfam" id="PF13905">
    <property type="entry name" value="Thioredoxin_8"/>
    <property type="match status" value="1"/>
</dbReference>
<dbReference type="PROSITE" id="PS51352">
    <property type="entry name" value="THIOREDOXIN_2"/>
    <property type="match status" value="1"/>
</dbReference>
<keyword evidence="3" id="KW-1015">Disulfide bond</keyword>
<dbReference type="Proteomes" id="UP000199321">
    <property type="component" value="Unassembled WGS sequence"/>
</dbReference>
<evidence type="ECO:0000259" key="6">
    <source>
        <dbReference type="PROSITE" id="PS51352"/>
    </source>
</evidence>
<dbReference type="GO" id="GO:0017004">
    <property type="term" value="P:cytochrome complex assembly"/>
    <property type="evidence" value="ECO:0007669"/>
    <property type="project" value="UniProtKB-KW"/>
</dbReference>